<feature type="signal peptide" evidence="1">
    <location>
        <begin position="1"/>
        <end position="20"/>
    </location>
</feature>
<proteinExistence type="predicted"/>
<comment type="caution">
    <text evidence="2">The sequence shown here is derived from an EMBL/GenBank/DDBJ whole genome shotgun (WGS) entry which is preliminary data.</text>
</comment>
<dbReference type="EMBL" id="JBHSQB010000021">
    <property type="protein sequence ID" value="MFC6098394.1"/>
    <property type="molecule type" value="Genomic_DNA"/>
</dbReference>
<accession>A0ABW1PS52</accession>
<feature type="chain" id="PRO_5045967889" evidence="1">
    <location>
        <begin position="21"/>
        <end position="82"/>
    </location>
</feature>
<organism evidence="2 3">
    <name type="scientific">Flavobacterium qiangtangense</name>
    <dbReference type="NCBI Taxonomy" id="1442595"/>
    <lineage>
        <taxon>Bacteria</taxon>
        <taxon>Pseudomonadati</taxon>
        <taxon>Bacteroidota</taxon>
        <taxon>Flavobacteriia</taxon>
        <taxon>Flavobacteriales</taxon>
        <taxon>Flavobacteriaceae</taxon>
        <taxon>Flavobacterium</taxon>
    </lineage>
</organism>
<sequence>MKKFMFTAIAMVAFMGSSMANTIENNEKELSFLKTQEELGDFKKTDCVKVANALIVLHEYTTAWENVVTWIIIYNNCEATSN</sequence>
<keyword evidence="1" id="KW-0732">Signal</keyword>
<protein>
    <submittedName>
        <fullName evidence="2">Uncharacterized protein</fullName>
    </submittedName>
</protein>
<reference evidence="3" key="1">
    <citation type="journal article" date="2019" name="Int. J. Syst. Evol. Microbiol.">
        <title>The Global Catalogue of Microorganisms (GCM) 10K type strain sequencing project: providing services to taxonomists for standard genome sequencing and annotation.</title>
        <authorList>
            <consortium name="The Broad Institute Genomics Platform"/>
            <consortium name="The Broad Institute Genome Sequencing Center for Infectious Disease"/>
            <person name="Wu L."/>
            <person name="Ma J."/>
        </authorList>
    </citation>
    <scope>NUCLEOTIDE SEQUENCE [LARGE SCALE GENOMIC DNA]</scope>
    <source>
        <strain evidence="3">CCUG 49679</strain>
    </source>
</reference>
<dbReference type="Proteomes" id="UP001596287">
    <property type="component" value="Unassembled WGS sequence"/>
</dbReference>
<evidence type="ECO:0000256" key="1">
    <source>
        <dbReference type="SAM" id="SignalP"/>
    </source>
</evidence>
<dbReference type="RefSeq" id="WP_379793408.1">
    <property type="nucleotide sequence ID" value="NZ_JBHSQB010000021.1"/>
</dbReference>
<gene>
    <name evidence="2" type="ORF">ACFPVY_17230</name>
</gene>
<name>A0ABW1PS52_9FLAO</name>
<evidence type="ECO:0000313" key="2">
    <source>
        <dbReference type="EMBL" id="MFC6098394.1"/>
    </source>
</evidence>
<keyword evidence="3" id="KW-1185">Reference proteome</keyword>
<evidence type="ECO:0000313" key="3">
    <source>
        <dbReference type="Proteomes" id="UP001596287"/>
    </source>
</evidence>